<dbReference type="Pfam" id="PF10057">
    <property type="entry name" value="MpsC"/>
    <property type="match status" value="1"/>
</dbReference>
<gene>
    <name evidence="2" type="ORF">C4520_15410</name>
</gene>
<evidence type="ECO:0000259" key="1">
    <source>
        <dbReference type="Pfam" id="PF10057"/>
    </source>
</evidence>
<sequence length="125" mass="14265">MRKTRGQMEEEICKAIMKFEKDYMGRGPLETRTHIIEDIVLIRLKKVLTQAELNLAKSEGDSRGRELIKQIRIELLEKGRSLLETSIQSITQRVVVSLHTDISTKTGERIIIFTLDGHPAFDGSD</sequence>
<dbReference type="InterPro" id="IPR018745">
    <property type="entry name" value="MpsC"/>
</dbReference>
<feature type="domain" description="Na+-translocating membrane potential-generating system MpsC" evidence="1">
    <location>
        <begin position="4"/>
        <end position="116"/>
    </location>
</feature>
<accession>A0A3A4NHW6</accession>
<reference evidence="2 3" key="1">
    <citation type="journal article" date="2017" name="ISME J.">
        <title>Energy and carbon metabolisms in a deep terrestrial subsurface fluid microbial community.</title>
        <authorList>
            <person name="Momper L."/>
            <person name="Jungbluth S.P."/>
            <person name="Lee M.D."/>
            <person name="Amend J.P."/>
        </authorList>
    </citation>
    <scope>NUCLEOTIDE SEQUENCE [LARGE SCALE GENOMIC DNA]</scope>
    <source>
        <strain evidence="2">SURF_5</strain>
    </source>
</reference>
<organism evidence="2 3">
    <name type="scientific">Abyssobacteria bacterium (strain SURF_5)</name>
    <dbReference type="NCBI Taxonomy" id="2093360"/>
    <lineage>
        <taxon>Bacteria</taxon>
        <taxon>Pseudomonadati</taxon>
        <taxon>Candidatus Hydrogenedentota</taxon>
        <taxon>Candidatus Abyssobacteria</taxon>
    </lineage>
</organism>
<comment type="caution">
    <text evidence="2">The sequence shown here is derived from an EMBL/GenBank/DDBJ whole genome shotgun (WGS) entry which is preliminary data.</text>
</comment>
<protein>
    <submittedName>
        <fullName evidence="2">DUF2294 domain-containing protein</fullName>
    </submittedName>
</protein>
<proteinExistence type="predicted"/>
<dbReference type="EMBL" id="QZKU01000108">
    <property type="protein sequence ID" value="RJP17916.1"/>
    <property type="molecule type" value="Genomic_DNA"/>
</dbReference>
<evidence type="ECO:0000313" key="3">
    <source>
        <dbReference type="Proteomes" id="UP000265882"/>
    </source>
</evidence>
<dbReference type="Proteomes" id="UP000265882">
    <property type="component" value="Unassembled WGS sequence"/>
</dbReference>
<dbReference type="AlphaFoldDB" id="A0A3A4NHW6"/>
<evidence type="ECO:0000313" key="2">
    <source>
        <dbReference type="EMBL" id="RJP17916.1"/>
    </source>
</evidence>
<name>A0A3A4NHW6_ABYX5</name>